<evidence type="ECO:0008006" key="3">
    <source>
        <dbReference type="Google" id="ProtNLM"/>
    </source>
</evidence>
<organism evidence="1 2">
    <name type="scientific">Pyricularia oryzae</name>
    <name type="common">Rice blast fungus</name>
    <name type="synonym">Magnaporthe oryzae</name>
    <dbReference type="NCBI Taxonomy" id="318829"/>
    <lineage>
        <taxon>Eukaryota</taxon>
        <taxon>Fungi</taxon>
        <taxon>Dikarya</taxon>
        <taxon>Ascomycota</taxon>
        <taxon>Pezizomycotina</taxon>
        <taxon>Sordariomycetes</taxon>
        <taxon>Sordariomycetidae</taxon>
        <taxon>Magnaporthales</taxon>
        <taxon>Pyriculariaceae</taxon>
        <taxon>Pyricularia</taxon>
    </lineage>
</organism>
<accession>A0A4P7NHI0</accession>
<dbReference type="Proteomes" id="UP000294847">
    <property type="component" value="Chromosome 4"/>
</dbReference>
<evidence type="ECO:0000313" key="1">
    <source>
        <dbReference type="EMBL" id="QBZ61444.1"/>
    </source>
</evidence>
<sequence length="424" mass="46424">MSSPRILISGSGIAGSSFSYWMLRAFPTAAITMVERCPTFRLTGSSVDLRSSAIDICKRMNMLDTVKAHTTTERGIRFVNSDGSTVATLGASGRSDVQGITSEYEIFRSDLARIILEPSRDKINILFDDYVDKYETEKDGVKVTFAKSKRVDKYDLLVAADGVGSRIRGQMLNSNPREQVHDEGVHVAYFTQKSDLLNGSKFAEGYSAPGGRVIMVRPDPHPEGRSKVIIMNVTTKNDLAAKKRLNDAVDAGNEAYMALLEETFADVGHRSAEVLKGMRESDDFYCSLFAQVRSPKLVDQSGRVVLLGDAGYATPGIGTSLAMIGAYVLAGELLSSTSGTSIKIPAATSKYQDLMVPFVKSHQGDDNAMQILNPQTSWGIMLRDVALRVVTGLWLDRLAMIAAAKLGFTDKMLDMPEYAWPKWD</sequence>
<dbReference type="InterPro" id="IPR036188">
    <property type="entry name" value="FAD/NAD-bd_sf"/>
</dbReference>
<dbReference type="PANTHER" id="PTHR46865">
    <property type="entry name" value="OXIDOREDUCTASE-RELATED"/>
    <property type="match status" value="1"/>
</dbReference>
<dbReference type="PRINTS" id="PR00420">
    <property type="entry name" value="RNGMNOXGNASE"/>
</dbReference>
<reference evidence="1 2" key="1">
    <citation type="journal article" date="2019" name="Mol. Biol. Evol.">
        <title>Blast fungal genomes show frequent chromosomal changes, gene gains and losses, and effector gene turnover.</title>
        <authorList>
            <person name="Gomez Luciano L.B."/>
            <person name="Jason Tsai I."/>
            <person name="Chuma I."/>
            <person name="Tosa Y."/>
            <person name="Chen Y.H."/>
            <person name="Li J.Y."/>
            <person name="Li M.Y."/>
            <person name="Jade Lu M.Y."/>
            <person name="Nakayashiki H."/>
            <person name="Li W.H."/>
        </authorList>
    </citation>
    <scope>NUCLEOTIDE SEQUENCE [LARGE SCALE GENOMIC DNA]</scope>
    <source>
        <strain evidence="1">MZ5-1-6</strain>
    </source>
</reference>
<name>A0A4P7NHI0_PYROR</name>
<dbReference type="Gene3D" id="3.50.50.60">
    <property type="entry name" value="FAD/NAD(P)-binding domain"/>
    <property type="match status" value="1"/>
</dbReference>
<protein>
    <recommendedName>
        <fullName evidence="3">Oxidoreductase</fullName>
    </recommendedName>
</protein>
<dbReference type="InterPro" id="IPR051704">
    <property type="entry name" value="FAD_aromatic-hydroxylase"/>
</dbReference>
<proteinExistence type="predicted"/>
<dbReference type="SUPFAM" id="SSF51905">
    <property type="entry name" value="FAD/NAD(P)-binding domain"/>
    <property type="match status" value="1"/>
</dbReference>
<gene>
    <name evidence="1" type="ORF">PoMZ_08393</name>
</gene>
<dbReference type="AlphaFoldDB" id="A0A4P7NHI0"/>
<dbReference type="EMBL" id="CP034207">
    <property type="protein sequence ID" value="QBZ61444.1"/>
    <property type="molecule type" value="Genomic_DNA"/>
</dbReference>
<evidence type="ECO:0000313" key="2">
    <source>
        <dbReference type="Proteomes" id="UP000294847"/>
    </source>
</evidence>
<dbReference type="PANTHER" id="PTHR46865:SF2">
    <property type="entry name" value="MONOOXYGENASE"/>
    <property type="match status" value="1"/>
</dbReference>